<reference evidence="1" key="1">
    <citation type="journal article" date="2022" name="bioRxiv">
        <title>Sequencing and chromosome-scale assembly of the giantPleurodeles waltlgenome.</title>
        <authorList>
            <person name="Brown T."/>
            <person name="Elewa A."/>
            <person name="Iarovenko S."/>
            <person name="Subramanian E."/>
            <person name="Araus A.J."/>
            <person name="Petzold A."/>
            <person name="Susuki M."/>
            <person name="Suzuki K.-i.T."/>
            <person name="Hayashi T."/>
            <person name="Toyoda A."/>
            <person name="Oliveira C."/>
            <person name="Osipova E."/>
            <person name="Leigh N.D."/>
            <person name="Simon A."/>
            <person name="Yun M.H."/>
        </authorList>
    </citation>
    <scope>NUCLEOTIDE SEQUENCE</scope>
    <source>
        <strain evidence="1">20211129_DDA</strain>
        <tissue evidence="1">Liver</tissue>
    </source>
</reference>
<accession>A0AAV7RB13</accession>
<dbReference type="AlphaFoldDB" id="A0AAV7RB13"/>
<proteinExistence type="predicted"/>
<dbReference type="InterPro" id="IPR052958">
    <property type="entry name" value="IFN-induced_PKR_regulator"/>
</dbReference>
<evidence type="ECO:0000313" key="1">
    <source>
        <dbReference type="EMBL" id="KAJ1147935.1"/>
    </source>
</evidence>
<protein>
    <submittedName>
        <fullName evidence="1">Uncharacterized protein</fullName>
    </submittedName>
</protein>
<name>A0AAV7RB13_PLEWA</name>
<evidence type="ECO:0000313" key="2">
    <source>
        <dbReference type="Proteomes" id="UP001066276"/>
    </source>
</evidence>
<sequence length="250" mass="27944">MQAAAHKCSIMEDALLYVQELGNLFGQSLTCRTLFSDLTQHSIEGPTNVLKIKPLCPTRWTVRVKAVQKVMDNYEPILETQEQLSTSKSSGDMSARGLLAHFQRGTTVLGLQIALQILQLLECLNIAMQGRQKTISGLLAAVKVAKSAILKLRNDALFNSLLDSTNHMTAKYHLNAIEVLRLRRIPKRIDDGAAERFHAATVGDYYLPQYFELLDTVSVHLTQRFDQEGIQRYEKLEQVLLTGSGMDSIA</sequence>
<dbReference type="Proteomes" id="UP001066276">
    <property type="component" value="Chromosome 5"/>
</dbReference>
<comment type="caution">
    <text evidence="1">The sequence shown here is derived from an EMBL/GenBank/DDBJ whole genome shotgun (WGS) entry which is preliminary data.</text>
</comment>
<dbReference type="PANTHER" id="PTHR46289">
    <property type="entry name" value="52 KDA REPRESSOR OF THE INHIBITOR OF THE PROTEIN KINASE-LIKE PROTEIN-RELATED"/>
    <property type="match status" value="1"/>
</dbReference>
<organism evidence="1 2">
    <name type="scientific">Pleurodeles waltl</name>
    <name type="common">Iberian ribbed newt</name>
    <dbReference type="NCBI Taxonomy" id="8319"/>
    <lineage>
        <taxon>Eukaryota</taxon>
        <taxon>Metazoa</taxon>
        <taxon>Chordata</taxon>
        <taxon>Craniata</taxon>
        <taxon>Vertebrata</taxon>
        <taxon>Euteleostomi</taxon>
        <taxon>Amphibia</taxon>
        <taxon>Batrachia</taxon>
        <taxon>Caudata</taxon>
        <taxon>Salamandroidea</taxon>
        <taxon>Salamandridae</taxon>
        <taxon>Pleurodelinae</taxon>
        <taxon>Pleurodeles</taxon>
    </lineage>
</organism>
<dbReference type="EMBL" id="JANPWB010000009">
    <property type="protein sequence ID" value="KAJ1147935.1"/>
    <property type="molecule type" value="Genomic_DNA"/>
</dbReference>
<keyword evidence="2" id="KW-1185">Reference proteome</keyword>
<gene>
    <name evidence="1" type="ORF">NDU88_000776</name>
</gene>
<dbReference type="PANTHER" id="PTHR46289:SF17">
    <property type="entry name" value="HAT C-TERMINAL DIMERISATION DOMAIN-CONTAINING PROTEIN"/>
    <property type="match status" value="1"/>
</dbReference>